<evidence type="ECO:0000256" key="1">
    <source>
        <dbReference type="SAM" id="MobiDB-lite"/>
    </source>
</evidence>
<dbReference type="Proteomes" id="UP000216478">
    <property type="component" value="Unassembled WGS sequence"/>
</dbReference>
<protein>
    <submittedName>
        <fullName evidence="2">Uncharacterized protein</fullName>
    </submittedName>
</protein>
<keyword evidence="3" id="KW-1185">Reference proteome</keyword>
<accession>A0A256FCE5</accession>
<feature type="region of interest" description="Disordered" evidence="1">
    <location>
        <begin position="46"/>
        <end position="69"/>
    </location>
</feature>
<proteinExistence type="predicted"/>
<dbReference type="EMBL" id="NNRL01000159">
    <property type="protein sequence ID" value="OYR12547.1"/>
    <property type="molecule type" value="Genomic_DNA"/>
</dbReference>
<reference evidence="2 3" key="1">
    <citation type="submission" date="2017-07" db="EMBL/GenBank/DDBJ databases">
        <title>Phylogenetic study on the rhizospheric bacterium Ochrobactrum sp. A44.</title>
        <authorList>
            <person name="Krzyzanowska D.M."/>
            <person name="Ossowicki A."/>
            <person name="Rajewska M."/>
            <person name="Maciag T."/>
            <person name="Kaczynski Z."/>
            <person name="Czerwicka M."/>
            <person name="Jafra S."/>
        </authorList>
    </citation>
    <scope>NUCLEOTIDE SEQUENCE [LARGE SCALE GENOMIC DNA]</scope>
    <source>
        <strain evidence="2 3">OgA9a</strain>
    </source>
</reference>
<sequence length="69" mass="7806">MIFCVFLVGTTICDSRSFGDGERSTKPPRHAVHELPGCRTADFQPRREVADREARDSSTWETAIHDSRV</sequence>
<evidence type="ECO:0000313" key="3">
    <source>
        <dbReference type="Proteomes" id="UP000216478"/>
    </source>
</evidence>
<organism evidence="2 3">
    <name type="scientific">Brucella grignonensis</name>
    <dbReference type="NCBI Taxonomy" id="94627"/>
    <lineage>
        <taxon>Bacteria</taxon>
        <taxon>Pseudomonadati</taxon>
        <taxon>Pseudomonadota</taxon>
        <taxon>Alphaproteobacteria</taxon>
        <taxon>Hyphomicrobiales</taxon>
        <taxon>Brucellaceae</taxon>
        <taxon>Brucella/Ochrobactrum group</taxon>
        <taxon>Brucella</taxon>
    </lineage>
</organism>
<evidence type="ECO:0000313" key="2">
    <source>
        <dbReference type="EMBL" id="OYR12547.1"/>
    </source>
</evidence>
<comment type="caution">
    <text evidence="2">The sequence shown here is derived from an EMBL/GenBank/DDBJ whole genome shotgun (WGS) entry which is preliminary data.</text>
</comment>
<name>A0A256FCE5_9HYPH</name>
<gene>
    <name evidence="2" type="ORF">CEV33_1331</name>
</gene>
<dbReference type="AlphaFoldDB" id="A0A256FCE5"/>